<dbReference type="InterPro" id="IPR037401">
    <property type="entry name" value="SnoaL-like"/>
</dbReference>
<accession>A0A0H4WY31</accession>
<dbReference type="OrthoDB" id="333383at2"/>
<name>A0A0H4WY31_9BACT</name>
<dbReference type="RefSeq" id="WP_002637100.1">
    <property type="nucleotide sequence ID" value="NZ_CP012109.1"/>
</dbReference>
<dbReference type="Gene3D" id="3.10.450.50">
    <property type="match status" value="1"/>
</dbReference>
<gene>
    <name evidence="2" type="ORF">A176_004631</name>
</gene>
<protein>
    <recommendedName>
        <fullName evidence="1">SnoaL-like domain-containing protein</fullName>
    </recommendedName>
</protein>
<feature type="domain" description="SnoaL-like" evidence="1">
    <location>
        <begin position="11"/>
        <end position="114"/>
    </location>
</feature>
<sequence length="120" mass="13255">MSASENFSLAQAWLDAFNAYDVDALVALYAEDATHTSPKIRVLHPETGGRLVGRQALSAWWKAANARLPGLRYELVALTADDARVFMEYLRHAPGEAPMPVAEVFEVRDGRIVASRVYHG</sequence>
<evidence type="ECO:0000313" key="2">
    <source>
        <dbReference type="EMBL" id="AKQ67719.1"/>
    </source>
</evidence>
<organism evidence="2 3">
    <name type="scientific">Pseudomyxococcus hansupus</name>
    <dbReference type="NCBI Taxonomy" id="1297742"/>
    <lineage>
        <taxon>Bacteria</taxon>
        <taxon>Pseudomonadati</taxon>
        <taxon>Myxococcota</taxon>
        <taxon>Myxococcia</taxon>
        <taxon>Myxococcales</taxon>
        <taxon>Cystobacterineae</taxon>
        <taxon>Myxococcaceae</taxon>
        <taxon>Pseudomyxococcus</taxon>
    </lineage>
</organism>
<dbReference type="eggNOG" id="COG3631">
    <property type="taxonomic scope" value="Bacteria"/>
</dbReference>
<dbReference type="STRING" id="1297742.A176_004631"/>
<dbReference type="InterPro" id="IPR032710">
    <property type="entry name" value="NTF2-like_dom_sf"/>
</dbReference>
<dbReference type="EMBL" id="CP012109">
    <property type="protein sequence ID" value="AKQ67719.1"/>
    <property type="molecule type" value="Genomic_DNA"/>
</dbReference>
<keyword evidence="3" id="KW-1185">Reference proteome</keyword>
<dbReference type="Proteomes" id="UP000009026">
    <property type="component" value="Chromosome"/>
</dbReference>
<dbReference type="Pfam" id="PF12680">
    <property type="entry name" value="SnoaL_2"/>
    <property type="match status" value="1"/>
</dbReference>
<dbReference type="KEGG" id="mym:A176_004631"/>
<evidence type="ECO:0000313" key="3">
    <source>
        <dbReference type="Proteomes" id="UP000009026"/>
    </source>
</evidence>
<evidence type="ECO:0000259" key="1">
    <source>
        <dbReference type="Pfam" id="PF12680"/>
    </source>
</evidence>
<proteinExistence type="predicted"/>
<dbReference type="SUPFAM" id="SSF54427">
    <property type="entry name" value="NTF2-like"/>
    <property type="match status" value="1"/>
</dbReference>
<dbReference type="PATRIC" id="fig|1297742.4.peg.4676"/>
<dbReference type="AlphaFoldDB" id="A0A0H4WY31"/>
<reference evidence="2 3" key="1">
    <citation type="journal article" date="2016" name="PLoS ONE">
        <title>Complete Genome Sequence and Comparative Genomics of a Novel Myxobacterium Myxococcus hansupus.</title>
        <authorList>
            <person name="Sharma G."/>
            <person name="Narwani T."/>
            <person name="Subramanian S."/>
        </authorList>
    </citation>
    <scope>NUCLEOTIDE SEQUENCE [LARGE SCALE GENOMIC DNA]</scope>
    <source>
        <strain evidence="3">mixupus</strain>
    </source>
</reference>